<comment type="catalytic activity">
    <reaction evidence="23">
        <text>tetradecanoyl-CoA + H2O = tetradecanoate + CoA + H(+)</text>
        <dbReference type="Rhea" id="RHEA:40119"/>
        <dbReference type="ChEBI" id="CHEBI:15377"/>
        <dbReference type="ChEBI" id="CHEBI:15378"/>
        <dbReference type="ChEBI" id="CHEBI:30807"/>
        <dbReference type="ChEBI" id="CHEBI:57287"/>
        <dbReference type="ChEBI" id="CHEBI:57385"/>
    </reaction>
    <physiologicalReaction direction="left-to-right" evidence="23">
        <dbReference type="Rhea" id="RHEA:40120"/>
    </physiologicalReaction>
</comment>
<keyword evidence="10" id="KW-0443">Lipid metabolism</keyword>
<comment type="catalytic activity">
    <reaction evidence="13">
        <text>(5Z,8Z,11Z,14Z)-eicosatetraenoyl-CoA + H2O = (5Z,8Z,11Z,14Z)-eicosatetraenoate + CoA + H(+)</text>
        <dbReference type="Rhea" id="RHEA:40151"/>
        <dbReference type="ChEBI" id="CHEBI:15377"/>
        <dbReference type="ChEBI" id="CHEBI:15378"/>
        <dbReference type="ChEBI" id="CHEBI:32395"/>
        <dbReference type="ChEBI" id="CHEBI:57287"/>
        <dbReference type="ChEBI" id="CHEBI:57368"/>
    </reaction>
    <physiologicalReaction direction="left-to-right" evidence="13">
        <dbReference type="Rhea" id="RHEA:40152"/>
    </physiologicalReaction>
</comment>
<evidence type="ECO:0000313" key="26">
    <source>
        <dbReference type="EMBL" id="GAA4742173.1"/>
    </source>
</evidence>
<evidence type="ECO:0000256" key="2">
    <source>
        <dbReference type="ARBA" id="ARBA00004496"/>
    </source>
</evidence>
<keyword evidence="27" id="KW-1185">Reference proteome</keyword>
<keyword evidence="4" id="KW-1003">Cell membrane</keyword>
<gene>
    <name evidence="26" type="ORF">GCM10023350_28670</name>
</gene>
<evidence type="ECO:0000256" key="15">
    <source>
        <dbReference type="ARBA" id="ARBA00038456"/>
    </source>
</evidence>
<comment type="similarity">
    <text evidence="15">Belongs to the THEM4/THEM5 thioesterase family.</text>
</comment>
<evidence type="ECO:0000256" key="10">
    <source>
        <dbReference type="ARBA" id="ARBA00023098"/>
    </source>
</evidence>
<evidence type="ECO:0000256" key="19">
    <source>
        <dbReference type="ARBA" id="ARBA00047588"/>
    </source>
</evidence>
<evidence type="ECO:0000256" key="9">
    <source>
        <dbReference type="ARBA" id="ARBA00022946"/>
    </source>
</evidence>
<evidence type="ECO:0000256" key="21">
    <source>
        <dbReference type="ARBA" id="ARBA00047969"/>
    </source>
</evidence>
<comment type="catalytic activity">
    <reaction evidence="21">
        <text>decanoyl-CoA + H2O = decanoate + CoA + H(+)</text>
        <dbReference type="Rhea" id="RHEA:40059"/>
        <dbReference type="ChEBI" id="CHEBI:15377"/>
        <dbReference type="ChEBI" id="CHEBI:15378"/>
        <dbReference type="ChEBI" id="CHEBI:27689"/>
        <dbReference type="ChEBI" id="CHEBI:57287"/>
        <dbReference type="ChEBI" id="CHEBI:61430"/>
    </reaction>
    <physiologicalReaction direction="left-to-right" evidence="21">
        <dbReference type="Rhea" id="RHEA:40060"/>
    </physiologicalReaction>
</comment>
<feature type="compositionally biased region" description="Polar residues" evidence="24">
    <location>
        <begin position="13"/>
        <end position="23"/>
    </location>
</feature>
<feature type="domain" description="Thioesterase" evidence="25">
    <location>
        <begin position="126"/>
        <end position="197"/>
    </location>
</feature>
<dbReference type="InterPro" id="IPR029069">
    <property type="entry name" value="HotDog_dom_sf"/>
</dbReference>
<organism evidence="26 27">
    <name type="scientific">Nocardioides endophyticus</name>
    <dbReference type="NCBI Taxonomy" id="1353775"/>
    <lineage>
        <taxon>Bacteria</taxon>
        <taxon>Bacillati</taxon>
        <taxon>Actinomycetota</taxon>
        <taxon>Actinomycetes</taxon>
        <taxon>Propionibacteriales</taxon>
        <taxon>Nocardioidaceae</taxon>
        <taxon>Nocardioides</taxon>
    </lineage>
</organism>
<evidence type="ECO:0000256" key="6">
    <source>
        <dbReference type="ARBA" id="ARBA00022703"/>
    </source>
</evidence>
<evidence type="ECO:0000256" key="22">
    <source>
        <dbReference type="ARBA" id="ARBA00048074"/>
    </source>
</evidence>
<evidence type="ECO:0000256" key="18">
    <source>
        <dbReference type="ARBA" id="ARBA00043210"/>
    </source>
</evidence>
<evidence type="ECO:0000256" key="16">
    <source>
        <dbReference type="ARBA" id="ARBA00038848"/>
    </source>
</evidence>
<dbReference type="SUPFAM" id="SSF54637">
    <property type="entry name" value="Thioesterase/thiol ester dehydrase-isomerase"/>
    <property type="match status" value="1"/>
</dbReference>
<keyword evidence="7" id="KW-0378">Hydrolase</keyword>
<dbReference type="RefSeq" id="WP_345527484.1">
    <property type="nucleotide sequence ID" value="NZ_BAABKN010000015.1"/>
</dbReference>
<evidence type="ECO:0000256" key="3">
    <source>
        <dbReference type="ARBA" id="ARBA00004632"/>
    </source>
</evidence>
<dbReference type="Pfam" id="PF03061">
    <property type="entry name" value="4HBT"/>
    <property type="match status" value="1"/>
</dbReference>
<feature type="region of interest" description="Disordered" evidence="24">
    <location>
        <begin position="1"/>
        <end position="23"/>
    </location>
</feature>
<evidence type="ECO:0000256" key="14">
    <source>
        <dbReference type="ARBA" id="ARBA00037002"/>
    </source>
</evidence>
<keyword evidence="8" id="KW-0276">Fatty acid metabolism</keyword>
<evidence type="ECO:0000256" key="24">
    <source>
        <dbReference type="SAM" id="MobiDB-lite"/>
    </source>
</evidence>
<dbReference type="PANTHER" id="PTHR12418:SF19">
    <property type="entry name" value="ACYL-COENZYME A THIOESTERASE THEM4"/>
    <property type="match status" value="1"/>
</dbReference>
<dbReference type="CDD" id="cd03443">
    <property type="entry name" value="PaaI_thioesterase"/>
    <property type="match status" value="1"/>
</dbReference>
<comment type="catalytic activity">
    <reaction evidence="19">
        <text>octanoyl-CoA + H2O = octanoate + CoA + H(+)</text>
        <dbReference type="Rhea" id="RHEA:30143"/>
        <dbReference type="ChEBI" id="CHEBI:15377"/>
        <dbReference type="ChEBI" id="CHEBI:15378"/>
        <dbReference type="ChEBI" id="CHEBI:25646"/>
        <dbReference type="ChEBI" id="CHEBI:57287"/>
        <dbReference type="ChEBI" id="CHEBI:57386"/>
    </reaction>
    <physiologicalReaction direction="left-to-right" evidence="19">
        <dbReference type="Rhea" id="RHEA:30144"/>
    </physiologicalReaction>
</comment>
<keyword evidence="5" id="KW-0963">Cytoplasm</keyword>
<evidence type="ECO:0000256" key="1">
    <source>
        <dbReference type="ARBA" id="ARBA00004170"/>
    </source>
</evidence>
<dbReference type="EMBL" id="BAABKN010000015">
    <property type="protein sequence ID" value="GAA4742173.1"/>
    <property type="molecule type" value="Genomic_DNA"/>
</dbReference>
<evidence type="ECO:0000259" key="25">
    <source>
        <dbReference type="Pfam" id="PF03061"/>
    </source>
</evidence>
<comment type="catalytic activity">
    <reaction evidence="22">
        <text>dodecanoyl-CoA + H2O = dodecanoate + CoA + H(+)</text>
        <dbReference type="Rhea" id="RHEA:30135"/>
        <dbReference type="ChEBI" id="CHEBI:15377"/>
        <dbReference type="ChEBI" id="CHEBI:15378"/>
        <dbReference type="ChEBI" id="CHEBI:18262"/>
        <dbReference type="ChEBI" id="CHEBI:57287"/>
        <dbReference type="ChEBI" id="CHEBI:57375"/>
    </reaction>
    <physiologicalReaction direction="left-to-right" evidence="22">
        <dbReference type="Rhea" id="RHEA:30136"/>
    </physiologicalReaction>
</comment>
<feature type="compositionally biased region" description="Basic and acidic residues" evidence="24">
    <location>
        <begin position="1"/>
        <end position="11"/>
    </location>
</feature>
<evidence type="ECO:0000256" key="12">
    <source>
        <dbReference type="ARBA" id="ARBA00023273"/>
    </source>
</evidence>
<evidence type="ECO:0000313" key="27">
    <source>
        <dbReference type="Proteomes" id="UP001499882"/>
    </source>
</evidence>
<dbReference type="PANTHER" id="PTHR12418">
    <property type="entry name" value="ACYL-COENZYME A THIOESTERASE THEM4"/>
    <property type="match status" value="1"/>
</dbReference>
<comment type="caution">
    <text evidence="26">The sequence shown here is derived from an EMBL/GenBank/DDBJ whole genome shotgun (WGS) entry which is preliminary data.</text>
</comment>
<dbReference type="Gene3D" id="3.10.129.10">
    <property type="entry name" value="Hotdog Thioesterase"/>
    <property type="match status" value="1"/>
</dbReference>
<comment type="catalytic activity">
    <reaction evidence="14">
        <text>(9Z)-octadecenoyl-CoA + H2O = (9Z)-octadecenoate + CoA + H(+)</text>
        <dbReference type="Rhea" id="RHEA:40139"/>
        <dbReference type="ChEBI" id="CHEBI:15377"/>
        <dbReference type="ChEBI" id="CHEBI:15378"/>
        <dbReference type="ChEBI" id="CHEBI:30823"/>
        <dbReference type="ChEBI" id="CHEBI:57287"/>
        <dbReference type="ChEBI" id="CHEBI:57387"/>
    </reaction>
    <physiologicalReaction direction="left-to-right" evidence="14">
        <dbReference type="Rhea" id="RHEA:40140"/>
    </physiologicalReaction>
</comment>
<protein>
    <recommendedName>
        <fullName evidence="17">Acyl-coenzyme A thioesterase THEM4</fullName>
        <ecNumber evidence="16">3.1.2.2</ecNumber>
    </recommendedName>
    <alternativeName>
        <fullName evidence="18">Thioesterase superfamily member 4</fullName>
    </alternativeName>
</protein>
<evidence type="ECO:0000256" key="20">
    <source>
        <dbReference type="ARBA" id="ARBA00047734"/>
    </source>
</evidence>
<dbReference type="EC" id="3.1.2.2" evidence="16"/>
<keyword evidence="12" id="KW-0966">Cell projection</keyword>
<evidence type="ECO:0000256" key="5">
    <source>
        <dbReference type="ARBA" id="ARBA00022490"/>
    </source>
</evidence>
<dbReference type="InterPro" id="IPR006683">
    <property type="entry name" value="Thioestr_dom"/>
</dbReference>
<dbReference type="Proteomes" id="UP001499882">
    <property type="component" value="Unassembled WGS sequence"/>
</dbReference>
<keyword evidence="9" id="KW-0809">Transit peptide</keyword>
<keyword evidence="6" id="KW-0053">Apoptosis</keyword>
<reference evidence="27" key="1">
    <citation type="journal article" date="2019" name="Int. J. Syst. Evol. Microbiol.">
        <title>The Global Catalogue of Microorganisms (GCM) 10K type strain sequencing project: providing services to taxonomists for standard genome sequencing and annotation.</title>
        <authorList>
            <consortium name="The Broad Institute Genomics Platform"/>
            <consortium name="The Broad Institute Genome Sequencing Center for Infectious Disease"/>
            <person name="Wu L."/>
            <person name="Ma J."/>
        </authorList>
    </citation>
    <scope>NUCLEOTIDE SEQUENCE [LARGE SCALE GENOMIC DNA]</scope>
    <source>
        <strain evidence="27">JCM 18532</strain>
    </source>
</reference>
<sequence length="214" mass="23246">MMRPHDAEYASHVRSQNRTSTGSLDPVAYRGAVDLVLRVLDRLATVAPERKQMDQCAGHLASALDALRGIDDLPEDVAAPAHALGNPRFQPAERGLTPVFAVEIEDEAQISGHVRFSPRFGGTAAVHGGAISLFFDDALGMIANRDVRGGVARTAFLRVDYRSLARLDTDLSCRTWIAGIEGRKRFIRGEIRDAETMIAEAEGLWISPRPGATS</sequence>
<proteinExistence type="inferred from homology"/>
<evidence type="ECO:0000256" key="17">
    <source>
        <dbReference type="ARBA" id="ARBA00040123"/>
    </source>
</evidence>
<evidence type="ECO:0000256" key="13">
    <source>
        <dbReference type="ARBA" id="ARBA00035852"/>
    </source>
</evidence>
<evidence type="ECO:0000256" key="7">
    <source>
        <dbReference type="ARBA" id="ARBA00022801"/>
    </source>
</evidence>
<evidence type="ECO:0000256" key="11">
    <source>
        <dbReference type="ARBA" id="ARBA00023136"/>
    </source>
</evidence>
<keyword evidence="11" id="KW-0472">Membrane</keyword>
<accession>A0ABP8YZU4</accession>
<evidence type="ECO:0000256" key="8">
    <source>
        <dbReference type="ARBA" id="ARBA00022832"/>
    </source>
</evidence>
<dbReference type="InterPro" id="IPR052365">
    <property type="entry name" value="THEM4/THEM5_acyl-CoA_thioest"/>
</dbReference>
<evidence type="ECO:0000256" key="4">
    <source>
        <dbReference type="ARBA" id="ARBA00022475"/>
    </source>
</evidence>
<comment type="catalytic activity">
    <reaction evidence="20">
        <text>hexadecanoyl-CoA + H2O = hexadecanoate + CoA + H(+)</text>
        <dbReference type="Rhea" id="RHEA:16645"/>
        <dbReference type="ChEBI" id="CHEBI:7896"/>
        <dbReference type="ChEBI" id="CHEBI:15377"/>
        <dbReference type="ChEBI" id="CHEBI:15378"/>
        <dbReference type="ChEBI" id="CHEBI:57287"/>
        <dbReference type="ChEBI" id="CHEBI:57379"/>
        <dbReference type="EC" id="3.1.2.2"/>
    </reaction>
    <physiologicalReaction direction="left-to-right" evidence="20">
        <dbReference type="Rhea" id="RHEA:16646"/>
    </physiologicalReaction>
</comment>
<evidence type="ECO:0000256" key="23">
    <source>
        <dbReference type="ARBA" id="ARBA00048180"/>
    </source>
</evidence>
<name>A0ABP8YZU4_9ACTN</name>
<comment type="subcellular location">
    <subcellularLocation>
        <location evidence="3">Cell projection</location>
        <location evidence="3">Ruffle membrane</location>
    </subcellularLocation>
    <subcellularLocation>
        <location evidence="2">Cytoplasm</location>
    </subcellularLocation>
    <subcellularLocation>
        <location evidence="1">Membrane</location>
        <topology evidence="1">Peripheral membrane protein</topology>
    </subcellularLocation>
</comment>